<evidence type="ECO:0000313" key="5">
    <source>
        <dbReference type="EMBL" id="HIK00939.1"/>
    </source>
</evidence>
<dbReference type="CDD" id="cd03230">
    <property type="entry name" value="ABC_DR_subfamily_A"/>
    <property type="match status" value="1"/>
</dbReference>
<dbReference type="PROSITE" id="PS50893">
    <property type="entry name" value="ABC_TRANSPORTER_2"/>
    <property type="match status" value="1"/>
</dbReference>
<accession>A0A832XH29</accession>
<dbReference type="Proteomes" id="UP000646946">
    <property type="component" value="Unassembled WGS sequence"/>
</dbReference>
<reference evidence="5 6" key="1">
    <citation type="journal article" name="Nat. Commun.">
        <title>Undinarchaeota illuminate DPANN phylogeny and the impact of gene transfer on archaeal evolution.</title>
        <authorList>
            <person name="Dombrowski N."/>
            <person name="Williams T.A."/>
            <person name="Sun J."/>
            <person name="Woodcroft B.J."/>
            <person name="Lee J.H."/>
            <person name="Minh B.Q."/>
            <person name="Rinke C."/>
            <person name="Spang A."/>
        </authorList>
    </citation>
    <scope>NUCLEOTIDE SEQUENCE [LARGE SCALE GENOMIC DNA]</scope>
    <source>
        <strain evidence="5">MAG_bin1129</strain>
    </source>
</reference>
<dbReference type="PANTHER" id="PTHR42711:SF18">
    <property type="entry name" value="ABC TRANSPORTER, ATP-BINDING PROTEIN"/>
    <property type="match status" value="1"/>
</dbReference>
<dbReference type="InterPro" id="IPR003593">
    <property type="entry name" value="AAA+_ATPase"/>
</dbReference>
<dbReference type="GO" id="GO:0005524">
    <property type="term" value="F:ATP binding"/>
    <property type="evidence" value="ECO:0007669"/>
    <property type="project" value="UniProtKB-KW"/>
</dbReference>
<dbReference type="PROSITE" id="PS00211">
    <property type="entry name" value="ABC_TRANSPORTER_1"/>
    <property type="match status" value="1"/>
</dbReference>
<evidence type="ECO:0000256" key="3">
    <source>
        <dbReference type="ARBA" id="ARBA00022840"/>
    </source>
</evidence>
<sequence length="250" mass="27790">MIKTTNLTKRYPLPGKMGFVTALNRVSLEIKEGEIYGLVGPNGAGKTTLLKTIAGLLIPEKGTVSVNGKDIIEDREQVRGSIEFLMSSGWIIFDYKLPLNFNLKYWGVMQGLGLNEAEKKAEEVLKLIGLGEYADASPENLSAGMRQKLNIARILLTEKPIYLLDEPTTGLDAVSANFTRNFIKKNLKKHDRTIIMATHNLWEAEELCDRIGILNKGKLLFSGTIAELKKKHGKKSLEQIFMKLVGGTEI</sequence>
<dbReference type="GO" id="GO:0016887">
    <property type="term" value="F:ATP hydrolysis activity"/>
    <property type="evidence" value="ECO:0007669"/>
    <property type="project" value="InterPro"/>
</dbReference>
<dbReference type="InterPro" id="IPR027417">
    <property type="entry name" value="P-loop_NTPase"/>
</dbReference>
<evidence type="ECO:0000256" key="1">
    <source>
        <dbReference type="ARBA" id="ARBA00022448"/>
    </source>
</evidence>
<dbReference type="Gene3D" id="3.40.50.300">
    <property type="entry name" value="P-loop containing nucleotide triphosphate hydrolases"/>
    <property type="match status" value="1"/>
</dbReference>
<dbReference type="Pfam" id="PF00005">
    <property type="entry name" value="ABC_tran"/>
    <property type="match status" value="1"/>
</dbReference>
<dbReference type="SMART" id="SM00382">
    <property type="entry name" value="AAA"/>
    <property type="match status" value="1"/>
</dbReference>
<name>A0A832XH29_9ARCH</name>
<keyword evidence="3 5" id="KW-0067">ATP-binding</keyword>
<dbReference type="AlphaFoldDB" id="A0A832XH29"/>
<dbReference type="InterPro" id="IPR003439">
    <property type="entry name" value="ABC_transporter-like_ATP-bd"/>
</dbReference>
<dbReference type="EMBL" id="DVAB01000049">
    <property type="protein sequence ID" value="HIK00939.1"/>
    <property type="molecule type" value="Genomic_DNA"/>
</dbReference>
<gene>
    <name evidence="5" type="ORF">H1016_05400</name>
</gene>
<dbReference type="InterPro" id="IPR017871">
    <property type="entry name" value="ABC_transporter-like_CS"/>
</dbReference>
<evidence type="ECO:0000256" key="2">
    <source>
        <dbReference type="ARBA" id="ARBA00022741"/>
    </source>
</evidence>
<evidence type="ECO:0000259" key="4">
    <source>
        <dbReference type="PROSITE" id="PS50893"/>
    </source>
</evidence>
<keyword evidence="1" id="KW-0813">Transport</keyword>
<feature type="domain" description="ABC transporter" evidence="4">
    <location>
        <begin position="2"/>
        <end position="241"/>
    </location>
</feature>
<dbReference type="InterPro" id="IPR050763">
    <property type="entry name" value="ABC_transporter_ATP-binding"/>
</dbReference>
<dbReference type="PANTHER" id="PTHR42711">
    <property type="entry name" value="ABC TRANSPORTER ATP-BINDING PROTEIN"/>
    <property type="match status" value="1"/>
</dbReference>
<proteinExistence type="predicted"/>
<keyword evidence="2" id="KW-0547">Nucleotide-binding</keyword>
<comment type="caution">
    <text evidence="5">The sequence shown here is derived from an EMBL/GenBank/DDBJ whole genome shotgun (WGS) entry which is preliminary data.</text>
</comment>
<dbReference type="SUPFAM" id="SSF52540">
    <property type="entry name" value="P-loop containing nucleoside triphosphate hydrolases"/>
    <property type="match status" value="1"/>
</dbReference>
<organism evidence="5 6">
    <name type="scientific">Candidatus Naiadarchaeum limnaeum</name>
    <dbReference type="NCBI Taxonomy" id="2756139"/>
    <lineage>
        <taxon>Archaea</taxon>
        <taxon>Candidatus Undinarchaeota</taxon>
        <taxon>Candidatus Undinarchaeia</taxon>
        <taxon>Candidatus Naiadarchaeales</taxon>
        <taxon>Candidatus Naiadarchaeaceae</taxon>
        <taxon>Candidatus Naiadarchaeum</taxon>
    </lineage>
</organism>
<keyword evidence="6" id="KW-1185">Reference proteome</keyword>
<protein>
    <submittedName>
        <fullName evidence="5">ABC transporter ATP-binding protein</fullName>
    </submittedName>
</protein>
<evidence type="ECO:0000313" key="6">
    <source>
        <dbReference type="Proteomes" id="UP000646946"/>
    </source>
</evidence>